<feature type="signal peptide" evidence="1">
    <location>
        <begin position="1"/>
        <end position="21"/>
    </location>
</feature>
<dbReference type="EMBL" id="JPFK01000005">
    <property type="protein sequence ID" value="KFB01451.1"/>
    <property type="molecule type" value="Genomic_DNA"/>
</dbReference>
<dbReference type="OrthoDB" id="1446480at2"/>
<name>A0A084TL65_9FLAO</name>
<reference evidence="2 3" key="1">
    <citation type="journal article" date="2014" name="Genome Announc.">
        <title>Draft Genome Sequence of the Algicidal Bacterium Mangrovimonas yunxiaonensis Strain LY01.</title>
        <authorList>
            <person name="Li Y."/>
            <person name="Zhu H."/>
            <person name="Li C."/>
            <person name="Zhang H."/>
            <person name="Chen Z."/>
            <person name="Zheng W."/>
            <person name="Xu H."/>
            <person name="Zheng T."/>
        </authorList>
    </citation>
    <scope>NUCLEOTIDE SEQUENCE [LARGE SCALE GENOMIC DNA]</scope>
    <source>
        <strain evidence="2 3">LY01</strain>
    </source>
</reference>
<evidence type="ECO:0000256" key="1">
    <source>
        <dbReference type="SAM" id="SignalP"/>
    </source>
</evidence>
<keyword evidence="3" id="KW-1185">Reference proteome</keyword>
<evidence type="ECO:0000313" key="2">
    <source>
        <dbReference type="EMBL" id="KFB01451.1"/>
    </source>
</evidence>
<organism evidence="2 3">
    <name type="scientific">Mangrovimonas yunxiaonensis</name>
    <dbReference type="NCBI Taxonomy" id="1197477"/>
    <lineage>
        <taxon>Bacteria</taxon>
        <taxon>Pseudomonadati</taxon>
        <taxon>Bacteroidota</taxon>
        <taxon>Flavobacteriia</taxon>
        <taxon>Flavobacteriales</taxon>
        <taxon>Flavobacteriaceae</taxon>
        <taxon>Mangrovimonas</taxon>
    </lineage>
</organism>
<reference evidence="3" key="2">
    <citation type="submission" date="2014-07" db="EMBL/GenBank/DDBJ databases">
        <title>Genome sequence of Mangrovimonas yunxiaonensis.</title>
        <authorList>
            <person name="Li Y."/>
            <person name="Zheng T."/>
        </authorList>
    </citation>
    <scope>NUCLEOTIDE SEQUENCE [LARGE SCALE GENOMIC DNA]</scope>
    <source>
        <strain evidence="3">LY01</strain>
    </source>
</reference>
<accession>A0A084TL65</accession>
<evidence type="ECO:0008006" key="4">
    <source>
        <dbReference type="Google" id="ProtNLM"/>
    </source>
</evidence>
<dbReference type="Proteomes" id="UP000028521">
    <property type="component" value="Unassembled WGS sequence"/>
</dbReference>
<dbReference type="RefSeq" id="WP_036120677.1">
    <property type="nucleotide sequence ID" value="NZ_BMET01000001.1"/>
</dbReference>
<dbReference type="STRING" id="1197477.IA57_06375"/>
<dbReference type="eggNOG" id="COG3187">
    <property type="taxonomic scope" value="Bacteria"/>
</dbReference>
<feature type="chain" id="PRO_5001782919" description="Lipoprotein" evidence="1">
    <location>
        <begin position="22"/>
        <end position="153"/>
    </location>
</feature>
<protein>
    <recommendedName>
        <fullName evidence="4">Lipoprotein</fullName>
    </recommendedName>
</protein>
<comment type="caution">
    <text evidence="2">The sequence shown here is derived from an EMBL/GenBank/DDBJ whole genome shotgun (WGS) entry which is preliminary data.</text>
</comment>
<proteinExistence type="predicted"/>
<dbReference type="AlphaFoldDB" id="A0A084TL65"/>
<gene>
    <name evidence="2" type="ORF">IA57_06375</name>
</gene>
<keyword evidence="1" id="KW-0732">Signal</keyword>
<evidence type="ECO:0000313" key="3">
    <source>
        <dbReference type="Proteomes" id="UP000028521"/>
    </source>
</evidence>
<sequence length="153" mass="16789">MKIFTILVSLFIMNACGSAKTDTPAEAQFQQNKTGQEYVIAYSAVTRGYLLDVKVTPKTITRKAGLNAKALEKPITQQDYQSLVKKIEAIGLANMATLEVPSKDHQFDGALIANLKITTQDTTYQTPSFDHGNPPKAIKTLVEEVLSLSEKVE</sequence>